<dbReference type="AlphaFoldDB" id="A0A6A5S4X2"/>
<feature type="region of interest" description="Disordered" evidence="1">
    <location>
        <begin position="1"/>
        <end position="51"/>
    </location>
</feature>
<keyword evidence="3" id="KW-1185">Reference proteome</keyword>
<evidence type="ECO:0000256" key="1">
    <source>
        <dbReference type="SAM" id="MobiDB-lite"/>
    </source>
</evidence>
<evidence type="ECO:0000313" key="2">
    <source>
        <dbReference type="EMBL" id="KAF1934514.1"/>
    </source>
</evidence>
<proteinExistence type="predicted"/>
<name>A0A6A5S4X2_9PLEO</name>
<protein>
    <submittedName>
        <fullName evidence="2">Uncharacterized protein</fullName>
    </submittedName>
</protein>
<dbReference type="OrthoDB" id="10554620at2759"/>
<accession>A0A6A5S4X2</accession>
<feature type="region of interest" description="Disordered" evidence="1">
    <location>
        <begin position="79"/>
        <end position="113"/>
    </location>
</feature>
<feature type="compositionally biased region" description="Polar residues" evidence="1">
    <location>
        <begin position="31"/>
        <end position="42"/>
    </location>
</feature>
<dbReference type="Proteomes" id="UP000800038">
    <property type="component" value="Unassembled WGS sequence"/>
</dbReference>
<evidence type="ECO:0000313" key="3">
    <source>
        <dbReference type="Proteomes" id="UP000800038"/>
    </source>
</evidence>
<gene>
    <name evidence="2" type="ORF">EJ02DRAFT_429297</name>
</gene>
<dbReference type="EMBL" id="ML976526">
    <property type="protein sequence ID" value="KAF1934514.1"/>
    <property type="molecule type" value="Genomic_DNA"/>
</dbReference>
<feature type="compositionally biased region" description="Acidic residues" evidence="1">
    <location>
        <begin position="94"/>
        <end position="107"/>
    </location>
</feature>
<organism evidence="2 3">
    <name type="scientific">Clathrospora elynae</name>
    <dbReference type="NCBI Taxonomy" id="706981"/>
    <lineage>
        <taxon>Eukaryota</taxon>
        <taxon>Fungi</taxon>
        <taxon>Dikarya</taxon>
        <taxon>Ascomycota</taxon>
        <taxon>Pezizomycotina</taxon>
        <taxon>Dothideomycetes</taxon>
        <taxon>Pleosporomycetidae</taxon>
        <taxon>Pleosporales</taxon>
        <taxon>Diademaceae</taxon>
        <taxon>Clathrospora</taxon>
    </lineage>
</organism>
<reference evidence="2" key="1">
    <citation type="journal article" date="2020" name="Stud. Mycol.">
        <title>101 Dothideomycetes genomes: a test case for predicting lifestyles and emergence of pathogens.</title>
        <authorList>
            <person name="Haridas S."/>
            <person name="Albert R."/>
            <person name="Binder M."/>
            <person name="Bloem J."/>
            <person name="Labutti K."/>
            <person name="Salamov A."/>
            <person name="Andreopoulos B."/>
            <person name="Baker S."/>
            <person name="Barry K."/>
            <person name="Bills G."/>
            <person name="Bluhm B."/>
            <person name="Cannon C."/>
            <person name="Castanera R."/>
            <person name="Culley D."/>
            <person name="Daum C."/>
            <person name="Ezra D."/>
            <person name="Gonzalez J."/>
            <person name="Henrissat B."/>
            <person name="Kuo A."/>
            <person name="Liang C."/>
            <person name="Lipzen A."/>
            <person name="Lutzoni F."/>
            <person name="Magnuson J."/>
            <person name="Mondo S."/>
            <person name="Nolan M."/>
            <person name="Ohm R."/>
            <person name="Pangilinan J."/>
            <person name="Park H.-J."/>
            <person name="Ramirez L."/>
            <person name="Alfaro M."/>
            <person name="Sun H."/>
            <person name="Tritt A."/>
            <person name="Yoshinaga Y."/>
            <person name="Zwiers L.-H."/>
            <person name="Turgeon B."/>
            <person name="Goodwin S."/>
            <person name="Spatafora J."/>
            <person name="Crous P."/>
            <person name="Grigoriev I."/>
        </authorList>
    </citation>
    <scope>NUCLEOTIDE SEQUENCE</scope>
    <source>
        <strain evidence="2">CBS 161.51</strain>
    </source>
</reference>
<sequence length="113" mass="12390">MAQKQARVATQPFKQGVNLGEPRPSKKRKNSSGYIASIQATPKRSARRTGSAFARGLALPPPTLRHNQSPLFEPELLHTQPAVTVQAEDIVDGKDDDLDEEEEEDEEGGVRVT</sequence>